<dbReference type="InterPro" id="IPR013519">
    <property type="entry name" value="Int_alpha_beta-p"/>
</dbReference>
<dbReference type="GO" id="GO:0007229">
    <property type="term" value="P:integrin-mediated signaling pathway"/>
    <property type="evidence" value="ECO:0007669"/>
    <property type="project" value="TreeGrafter"/>
</dbReference>
<comment type="caution">
    <text evidence="3">The sequence shown here is derived from an EMBL/GenBank/DDBJ whole genome shotgun (WGS) entry which is preliminary data.</text>
</comment>
<dbReference type="InterPro" id="IPR028994">
    <property type="entry name" value="Integrin_alpha_N"/>
</dbReference>
<evidence type="ECO:0000313" key="3">
    <source>
        <dbReference type="EMBL" id="GCB61459.1"/>
    </source>
</evidence>
<dbReference type="OrthoDB" id="5317514at2759"/>
<feature type="repeat" description="FG-GAP" evidence="1">
    <location>
        <begin position="1"/>
        <end position="53"/>
    </location>
</feature>
<dbReference type="EMBL" id="BFAA01007653">
    <property type="protein sequence ID" value="GCB61459.1"/>
    <property type="molecule type" value="Genomic_DNA"/>
</dbReference>
<dbReference type="AlphaFoldDB" id="A0A401NKT9"/>
<reference evidence="3 4" key="1">
    <citation type="journal article" date="2018" name="Nat. Ecol. Evol.">
        <title>Shark genomes provide insights into elasmobranch evolution and the origin of vertebrates.</title>
        <authorList>
            <person name="Hara Y"/>
            <person name="Yamaguchi K"/>
            <person name="Onimaru K"/>
            <person name="Kadota M"/>
            <person name="Koyanagi M"/>
            <person name="Keeley SD"/>
            <person name="Tatsumi K"/>
            <person name="Tanaka K"/>
            <person name="Motone F"/>
            <person name="Kageyama Y"/>
            <person name="Nozu R"/>
            <person name="Adachi N"/>
            <person name="Nishimura O"/>
            <person name="Nakagawa R"/>
            <person name="Tanegashima C"/>
            <person name="Kiyatake I"/>
            <person name="Matsumoto R"/>
            <person name="Murakumo K"/>
            <person name="Nishida K"/>
            <person name="Terakita A"/>
            <person name="Kuratani S"/>
            <person name="Sato K"/>
            <person name="Hyodo S Kuraku.S."/>
        </authorList>
    </citation>
    <scope>NUCLEOTIDE SEQUENCE [LARGE SCALE GENOMIC DNA]</scope>
</reference>
<dbReference type="Proteomes" id="UP000288216">
    <property type="component" value="Unassembled WGS sequence"/>
</dbReference>
<dbReference type="InterPro" id="IPR036465">
    <property type="entry name" value="vWFA_dom_sf"/>
</dbReference>
<dbReference type="PANTHER" id="PTHR23220:SF23">
    <property type="entry name" value="INTEGRIN ALPHA-2"/>
    <property type="match status" value="1"/>
</dbReference>
<dbReference type="GO" id="GO:0098609">
    <property type="term" value="P:cell-cell adhesion"/>
    <property type="evidence" value="ECO:0007669"/>
    <property type="project" value="TreeGrafter"/>
</dbReference>
<dbReference type="Pfam" id="PF00092">
    <property type="entry name" value="VWA"/>
    <property type="match status" value="1"/>
</dbReference>
<evidence type="ECO:0000259" key="2">
    <source>
        <dbReference type="PROSITE" id="PS50234"/>
    </source>
</evidence>
<dbReference type="PANTHER" id="PTHR23220">
    <property type="entry name" value="INTEGRIN ALPHA"/>
    <property type="match status" value="1"/>
</dbReference>
<dbReference type="PROSITE" id="PS51470">
    <property type="entry name" value="FG_GAP"/>
    <property type="match status" value="1"/>
</dbReference>
<dbReference type="Gene3D" id="2.130.10.130">
    <property type="entry name" value="Integrin alpha, N-terminal"/>
    <property type="match status" value="1"/>
</dbReference>
<dbReference type="OMA" id="YGVQWGR"/>
<dbReference type="InterPro" id="IPR002035">
    <property type="entry name" value="VWF_A"/>
</dbReference>
<dbReference type="SUPFAM" id="SSF53300">
    <property type="entry name" value="vWA-like"/>
    <property type="match status" value="1"/>
</dbReference>
<dbReference type="PROSITE" id="PS50234">
    <property type="entry name" value="VWFA"/>
    <property type="match status" value="1"/>
</dbReference>
<name>A0A401NKT9_SCYTO</name>
<dbReference type="GO" id="GO:0033627">
    <property type="term" value="P:cell adhesion mediated by integrin"/>
    <property type="evidence" value="ECO:0007669"/>
    <property type="project" value="TreeGrafter"/>
</dbReference>
<protein>
    <recommendedName>
        <fullName evidence="2">VWFA domain-containing protein</fullName>
    </recommendedName>
</protein>
<keyword evidence="4" id="KW-1185">Reference proteome</keyword>
<evidence type="ECO:0000256" key="1">
    <source>
        <dbReference type="PROSITE-ProRule" id="PRU00803"/>
    </source>
</evidence>
<accession>A0A401NKT9</accession>
<feature type="domain" description="VWFA" evidence="2">
    <location>
        <begin position="135"/>
        <end position="221"/>
    </location>
</feature>
<dbReference type="SMART" id="SM00191">
    <property type="entry name" value="Int_alpha"/>
    <property type="match status" value="1"/>
</dbReference>
<dbReference type="GO" id="GO:0007160">
    <property type="term" value="P:cell-matrix adhesion"/>
    <property type="evidence" value="ECO:0007669"/>
    <property type="project" value="TreeGrafter"/>
</dbReference>
<dbReference type="STRING" id="75743.A0A401NKT9"/>
<dbReference type="PRINTS" id="PR00453">
    <property type="entry name" value="VWFADOMAIN"/>
</dbReference>
<dbReference type="GO" id="GO:0008305">
    <property type="term" value="C:integrin complex"/>
    <property type="evidence" value="ECO:0007669"/>
    <property type="project" value="TreeGrafter"/>
</dbReference>
<organism evidence="3 4">
    <name type="scientific">Scyliorhinus torazame</name>
    <name type="common">Cloudy catshark</name>
    <name type="synonym">Catulus torazame</name>
    <dbReference type="NCBI Taxonomy" id="75743"/>
    <lineage>
        <taxon>Eukaryota</taxon>
        <taxon>Metazoa</taxon>
        <taxon>Chordata</taxon>
        <taxon>Craniata</taxon>
        <taxon>Vertebrata</taxon>
        <taxon>Chondrichthyes</taxon>
        <taxon>Elasmobranchii</taxon>
        <taxon>Galeomorphii</taxon>
        <taxon>Galeoidea</taxon>
        <taxon>Carcharhiniformes</taxon>
        <taxon>Scyliorhinidae</taxon>
        <taxon>Scyliorhinus</taxon>
    </lineage>
</organism>
<sequence length="221" mass="24074">MSGPPGVQFGTTVQQFSNSDGEWLLVGSPWSSFPKDRMGDVYKCPVKDQSGNCEKLNVADVMTFPNVTEVKQNMSAGSTLIRNDKTGGFLTCAPLWAQKCGQQYFPRGLCADINSNFQLSNTFSPALGRCGTYTDLVIVLDGSNSIYPWQPVQDFLKKLTGSLDIGPHEVQVSIIQYGEDAKFQFKLNSYNSTAEVEKIAAGISQKLGTSTNTADAIDFAR</sequence>
<dbReference type="GO" id="GO:0009897">
    <property type="term" value="C:external side of plasma membrane"/>
    <property type="evidence" value="ECO:0007669"/>
    <property type="project" value="TreeGrafter"/>
</dbReference>
<dbReference type="GO" id="GO:0005178">
    <property type="term" value="F:integrin binding"/>
    <property type="evidence" value="ECO:0007669"/>
    <property type="project" value="TreeGrafter"/>
</dbReference>
<gene>
    <name evidence="3" type="ORF">scyTo_0014339</name>
</gene>
<evidence type="ECO:0000313" key="4">
    <source>
        <dbReference type="Proteomes" id="UP000288216"/>
    </source>
</evidence>
<proteinExistence type="predicted"/>
<dbReference type="SUPFAM" id="SSF69318">
    <property type="entry name" value="Integrin alpha N-terminal domain"/>
    <property type="match status" value="1"/>
</dbReference>